<evidence type="ECO:0000256" key="5">
    <source>
        <dbReference type="SAM" id="MobiDB-lite"/>
    </source>
</evidence>
<feature type="transmembrane region" description="Helical" evidence="6">
    <location>
        <begin position="595"/>
        <end position="621"/>
    </location>
</feature>
<dbReference type="EMBL" id="MNBE01000379">
    <property type="protein sequence ID" value="OKP10190.1"/>
    <property type="molecule type" value="Genomic_DNA"/>
</dbReference>
<protein>
    <recommendedName>
        <fullName evidence="12">ER transporter 6TM N-terminal domain-containing protein</fullName>
    </recommendedName>
</protein>
<dbReference type="PANTHER" id="PTHR37994:SF4">
    <property type="entry name" value="ER TRANSPORTER 6TM N-TERMINAL DOMAIN-CONTAINING PROTEIN-RELATED"/>
    <property type="match status" value="1"/>
</dbReference>
<evidence type="ECO:0000256" key="4">
    <source>
        <dbReference type="ARBA" id="ARBA00023136"/>
    </source>
</evidence>
<comment type="caution">
    <text evidence="10">The sequence shown here is derived from an EMBL/GenBank/DDBJ whole genome shotgun (WGS) entry which is preliminary data.</text>
</comment>
<dbReference type="Proteomes" id="UP000186955">
    <property type="component" value="Unassembled WGS sequence"/>
</dbReference>
<evidence type="ECO:0000256" key="6">
    <source>
        <dbReference type="SAM" id="Phobius"/>
    </source>
</evidence>
<feature type="region of interest" description="Disordered" evidence="5">
    <location>
        <begin position="398"/>
        <end position="422"/>
    </location>
</feature>
<feature type="transmembrane region" description="Helical" evidence="6">
    <location>
        <begin position="507"/>
        <end position="527"/>
    </location>
</feature>
<dbReference type="AlphaFoldDB" id="A0A1Q5UCK8"/>
<feature type="region of interest" description="Disordered" evidence="5">
    <location>
        <begin position="250"/>
        <end position="279"/>
    </location>
</feature>
<dbReference type="InterPro" id="IPR018820">
    <property type="entry name" value="BRE4-related_DUF2421"/>
</dbReference>
<dbReference type="InterPro" id="IPR018823">
    <property type="entry name" value="ArAE_2_N"/>
</dbReference>
<dbReference type="Pfam" id="PF10337">
    <property type="entry name" value="ArAE_2_N"/>
    <property type="match status" value="1"/>
</dbReference>
<feature type="compositionally biased region" description="Polar residues" evidence="5">
    <location>
        <begin position="400"/>
        <end position="410"/>
    </location>
</feature>
<evidence type="ECO:0000259" key="8">
    <source>
        <dbReference type="Pfam" id="PF10337"/>
    </source>
</evidence>
<evidence type="ECO:0000256" key="3">
    <source>
        <dbReference type="ARBA" id="ARBA00022989"/>
    </source>
</evidence>
<comment type="subcellular location">
    <subcellularLocation>
        <location evidence="1">Membrane</location>
        <topology evidence="1">Multi-pass membrane protein</topology>
    </subcellularLocation>
</comment>
<feature type="transmembrane region" description="Helical" evidence="6">
    <location>
        <begin position="479"/>
        <end position="495"/>
    </location>
</feature>
<feature type="transmembrane region" description="Helical" evidence="6">
    <location>
        <begin position="557"/>
        <end position="575"/>
    </location>
</feature>
<evidence type="ECO:0000313" key="10">
    <source>
        <dbReference type="EMBL" id="OKP10190.1"/>
    </source>
</evidence>
<keyword evidence="2 6" id="KW-0812">Transmembrane</keyword>
<organism evidence="10 11">
    <name type="scientific">Penicillium subrubescens</name>
    <dbReference type="NCBI Taxonomy" id="1316194"/>
    <lineage>
        <taxon>Eukaryota</taxon>
        <taxon>Fungi</taxon>
        <taxon>Dikarya</taxon>
        <taxon>Ascomycota</taxon>
        <taxon>Pezizomycotina</taxon>
        <taxon>Eurotiomycetes</taxon>
        <taxon>Eurotiomycetidae</taxon>
        <taxon>Eurotiales</taxon>
        <taxon>Aspergillaceae</taxon>
        <taxon>Penicillium</taxon>
    </lineage>
</organism>
<dbReference type="Pfam" id="PF13515">
    <property type="entry name" value="FUSC_2"/>
    <property type="match status" value="1"/>
</dbReference>
<feature type="transmembrane region" description="Helical" evidence="6">
    <location>
        <begin position="533"/>
        <end position="550"/>
    </location>
</feature>
<evidence type="ECO:0000313" key="11">
    <source>
        <dbReference type="Proteomes" id="UP000186955"/>
    </source>
</evidence>
<keyword evidence="11" id="KW-1185">Reference proteome</keyword>
<proteinExistence type="predicted"/>
<feature type="domain" description="Integral membrane bound transporter" evidence="9">
    <location>
        <begin position="470"/>
        <end position="616"/>
    </location>
</feature>
<dbReference type="PANTHER" id="PTHR37994">
    <property type="entry name" value="ARAE_2_N DOMAIN-CONTAINING PROTEIN-RELATED"/>
    <property type="match status" value="1"/>
</dbReference>
<keyword evidence="3 6" id="KW-1133">Transmembrane helix</keyword>
<dbReference type="GO" id="GO:0016020">
    <property type="term" value="C:membrane"/>
    <property type="evidence" value="ECO:0007669"/>
    <property type="project" value="UniProtKB-SubCell"/>
</dbReference>
<feature type="transmembrane region" description="Helical" evidence="6">
    <location>
        <begin position="31"/>
        <end position="50"/>
    </location>
</feature>
<feature type="domain" description="DUF2421" evidence="7">
    <location>
        <begin position="620"/>
        <end position="796"/>
    </location>
</feature>
<feature type="domain" description="Putative ER transporter 6TM N-terminal" evidence="8">
    <location>
        <begin position="4"/>
        <end position="211"/>
    </location>
</feature>
<dbReference type="InterPro" id="IPR049453">
    <property type="entry name" value="Memb_transporter_dom"/>
</dbReference>
<evidence type="ECO:0000256" key="2">
    <source>
        <dbReference type="ARBA" id="ARBA00022692"/>
    </source>
</evidence>
<evidence type="ECO:0000256" key="1">
    <source>
        <dbReference type="ARBA" id="ARBA00004141"/>
    </source>
</evidence>
<gene>
    <name evidence="10" type="ORF">PENSUB_4364</name>
</gene>
<keyword evidence="4 6" id="KW-0472">Membrane</keyword>
<dbReference type="STRING" id="1316194.A0A1Q5UCK8"/>
<evidence type="ECO:0000259" key="7">
    <source>
        <dbReference type="Pfam" id="PF10334"/>
    </source>
</evidence>
<name>A0A1Q5UCK8_9EURO</name>
<evidence type="ECO:0000259" key="9">
    <source>
        <dbReference type="Pfam" id="PF13515"/>
    </source>
</evidence>
<accession>A0A1Q5UCK8</accession>
<sequence length="846" mass="93949">MVAFSIFASVTLTRAGTFITLSEGLEFISKLLKGFMIGFAIATGVSLLILPITSRGNVFHDIKEYVSSVEGVLQAQTSFAAGSAATGLFSGNGFLRRARTAMSTRDMQSEGDTDLQCKQKQLQAAMNKLNGLHSKLHADLFYSKDEIAWGKLSPEDLSTIASLFRSLLLPLAGMSMLPEILESIIKNEGPRDGEDGAESLNGTGENALKHSEIQKVVETHHARLVDAAELVKLGLVHFLLTLELISAKHLDKQKKPHQGGSPARDEEARGQNLHPLQSDFTSRFEQDLRSYYSRRKHLPRALASLEAFSASEKYTDQTEPGSGHTIPAGDPDVRQEFFLILYMSHLQDDMLNATLNLMKFANGKVADGTMKRSRLIFPRQVSIREWFSLRGEKDRVKGNLSASRQSSHVDPSNIHRESPLTGFPDPEHLPPANIWEKGSMVLRAISHVIKSDQSTFGFRVSAASFSVGILAYLRQTQDFFIRQRCIWAMIVIVIGMSPTSGQTMFGFVARIIATVISLVLSLIVWYIVEGKTAGVIVFLYIANVILYYPYVKIPQYFGPSVIAIVTFNVIIGYELQVAKLGVVAAEENGQPYYPIYLFGPYKLAAVAAGCAISFFWVIFPYPITAKSQLRKLLGRSLFVLARFYSAMHSTIELWLAGELGNIEDETSPAHHLQKSRHKIFKEEMMLLTGLRMHSHFSTFEPPIGGKFPKEIYDNIISEIQRILTSMSLMAHTTQNLDALSIESENSEHESDAPWMAQLAEIALKSADFNSHQITSLLCHLSAAITNAQPLPPYLSTPESFPLARQMQKIDDKLLNISHIEDPSFSAFVALEVLRSVVSFSLQDLLE</sequence>
<dbReference type="Pfam" id="PF10334">
    <property type="entry name" value="BRE4"/>
    <property type="match status" value="1"/>
</dbReference>
<reference evidence="10 11" key="1">
    <citation type="submission" date="2016-10" db="EMBL/GenBank/DDBJ databases">
        <title>Genome sequence of the ascomycete fungus Penicillium subrubescens.</title>
        <authorList>
            <person name="De Vries R.P."/>
            <person name="Peng M."/>
            <person name="Dilokpimol A."/>
            <person name="Hilden K."/>
            <person name="Makela M.R."/>
            <person name="Grigoriev I."/>
            <person name="Riley R."/>
            <person name="Granchi Z."/>
        </authorList>
    </citation>
    <scope>NUCLEOTIDE SEQUENCE [LARGE SCALE GENOMIC DNA]</scope>
    <source>
        <strain evidence="10 11">CBS 132785</strain>
    </source>
</reference>
<evidence type="ECO:0008006" key="12">
    <source>
        <dbReference type="Google" id="ProtNLM"/>
    </source>
</evidence>